<evidence type="ECO:0000313" key="1">
    <source>
        <dbReference type="EMBL" id="PWN54405.1"/>
    </source>
</evidence>
<protein>
    <submittedName>
        <fullName evidence="1">Uncharacterized protein</fullName>
    </submittedName>
</protein>
<proteinExistence type="predicted"/>
<organism evidence="1 2">
    <name type="scientific">Violaceomyces palustris</name>
    <dbReference type="NCBI Taxonomy" id="1673888"/>
    <lineage>
        <taxon>Eukaryota</taxon>
        <taxon>Fungi</taxon>
        <taxon>Dikarya</taxon>
        <taxon>Basidiomycota</taxon>
        <taxon>Ustilaginomycotina</taxon>
        <taxon>Ustilaginomycetes</taxon>
        <taxon>Violaceomycetales</taxon>
        <taxon>Violaceomycetaceae</taxon>
        <taxon>Violaceomyces</taxon>
    </lineage>
</organism>
<evidence type="ECO:0000313" key="2">
    <source>
        <dbReference type="Proteomes" id="UP000245626"/>
    </source>
</evidence>
<name>A0ACD0P8M4_9BASI</name>
<dbReference type="Proteomes" id="UP000245626">
    <property type="component" value="Unassembled WGS sequence"/>
</dbReference>
<reference evidence="1 2" key="1">
    <citation type="journal article" date="2018" name="Mol. Biol. Evol.">
        <title>Broad Genomic Sampling Reveals a Smut Pathogenic Ancestry of the Fungal Clade Ustilaginomycotina.</title>
        <authorList>
            <person name="Kijpornyongpan T."/>
            <person name="Mondo S.J."/>
            <person name="Barry K."/>
            <person name="Sandor L."/>
            <person name="Lee J."/>
            <person name="Lipzen A."/>
            <person name="Pangilinan J."/>
            <person name="LaButti K."/>
            <person name="Hainaut M."/>
            <person name="Henrissat B."/>
            <person name="Grigoriev I.V."/>
            <person name="Spatafora J.W."/>
            <person name="Aime M.C."/>
        </authorList>
    </citation>
    <scope>NUCLEOTIDE SEQUENCE [LARGE SCALE GENOMIC DNA]</scope>
    <source>
        <strain evidence="1 2">SA 807</strain>
    </source>
</reference>
<keyword evidence="2" id="KW-1185">Reference proteome</keyword>
<gene>
    <name evidence="1" type="ORF">IE53DRAFT_365510</name>
</gene>
<dbReference type="EMBL" id="KZ819686">
    <property type="protein sequence ID" value="PWN54405.1"/>
    <property type="molecule type" value="Genomic_DNA"/>
</dbReference>
<sequence>MKLLAIVLVLAFAAQMALAFDLSGEDYLLKLMEKHDELIRLENGWNSAKRIRLNANYERHEELVRQAKGEIKSTRNDMLRDHSLLRRFYTSPNDDAESFISSTRDFFRHLENESSEVEPRLQAGLDKLVKLIENRKKDLEEYEARAKAGEGHSR</sequence>
<accession>A0ACD0P8M4</accession>